<evidence type="ECO:0000256" key="5">
    <source>
        <dbReference type="ARBA" id="ARBA00022679"/>
    </source>
</evidence>
<keyword evidence="9" id="KW-0418">Kinase</keyword>
<keyword evidence="19" id="KW-1185">Reference proteome</keyword>
<dbReference type="GO" id="GO:0005524">
    <property type="term" value="F:ATP binding"/>
    <property type="evidence" value="ECO:0007669"/>
    <property type="project" value="UniProtKB-UniRule"/>
</dbReference>
<gene>
    <name evidence="18" type="ORF">TAV2_LOCUS8464</name>
</gene>
<keyword evidence="11 15" id="KW-0067">ATP-binding</keyword>
<keyword evidence="3" id="KW-0723">Serine/threonine-protein kinase</keyword>
<evidence type="ECO:0000256" key="8">
    <source>
        <dbReference type="ARBA" id="ARBA00022741"/>
    </source>
</evidence>
<dbReference type="PANTHER" id="PTHR24349">
    <property type="entry name" value="SERINE/THREONINE-PROTEIN KINASE"/>
    <property type="match status" value="1"/>
</dbReference>
<evidence type="ECO:0000256" key="14">
    <source>
        <dbReference type="ARBA" id="ARBA00048679"/>
    </source>
</evidence>
<evidence type="ECO:0000256" key="1">
    <source>
        <dbReference type="ARBA" id="ARBA00005354"/>
    </source>
</evidence>
<evidence type="ECO:0000256" key="4">
    <source>
        <dbReference type="ARBA" id="ARBA00022553"/>
    </source>
</evidence>
<dbReference type="InterPro" id="IPR000719">
    <property type="entry name" value="Prot_kinase_dom"/>
</dbReference>
<evidence type="ECO:0000256" key="13">
    <source>
        <dbReference type="ARBA" id="ARBA00047899"/>
    </source>
</evidence>
<dbReference type="EMBL" id="CAJVSB020000365">
    <property type="protein sequence ID" value="CAH2049960.1"/>
    <property type="molecule type" value="Genomic_DNA"/>
</dbReference>
<dbReference type="Proteomes" id="UP000836841">
    <property type="component" value="Unassembled WGS sequence"/>
</dbReference>
<evidence type="ECO:0000256" key="12">
    <source>
        <dbReference type="ARBA" id="ARBA00024334"/>
    </source>
</evidence>
<keyword evidence="6" id="KW-0479">Metal-binding</keyword>
<keyword evidence="7" id="KW-0677">Repeat</keyword>
<evidence type="ECO:0000256" key="9">
    <source>
        <dbReference type="ARBA" id="ARBA00022777"/>
    </source>
</evidence>
<evidence type="ECO:0000256" key="6">
    <source>
        <dbReference type="ARBA" id="ARBA00022723"/>
    </source>
</evidence>
<dbReference type="InterPro" id="IPR017441">
    <property type="entry name" value="Protein_kinase_ATP_BS"/>
</dbReference>
<dbReference type="SUPFAM" id="SSF56112">
    <property type="entry name" value="Protein kinase-like (PK-like)"/>
    <property type="match status" value="1"/>
</dbReference>
<organism evidence="18 19">
    <name type="scientific">Thlaspi arvense</name>
    <name type="common">Field penny-cress</name>
    <dbReference type="NCBI Taxonomy" id="13288"/>
    <lineage>
        <taxon>Eukaryota</taxon>
        <taxon>Viridiplantae</taxon>
        <taxon>Streptophyta</taxon>
        <taxon>Embryophyta</taxon>
        <taxon>Tracheophyta</taxon>
        <taxon>Spermatophyta</taxon>
        <taxon>Magnoliopsida</taxon>
        <taxon>eudicotyledons</taxon>
        <taxon>Gunneridae</taxon>
        <taxon>Pentapetalae</taxon>
        <taxon>rosids</taxon>
        <taxon>malvids</taxon>
        <taxon>Brassicales</taxon>
        <taxon>Brassicaceae</taxon>
        <taxon>Thlaspideae</taxon>
        <taxon>Thlaspi</taxon>
    </lineage>
</organism>
<keyword evidence="8 15" id="KW-0547">Nucleotide-binding</keyword>
<evidence type="ECO:0000256" key="16">
    <source>
        <dbReference type="SAM" id="MobiDB-lite"/>
    </source>
</evidence>
<dbReference type="GO" id="GO:0004674">
    <property type="term" value="F:protein serine/threonine kinase activity"/>
    <property type="evidence" value="ECO:0007669"/>
    <property type="project" value="UniProtKB-KW"/>
</dbReference>
<evidence type="ECO:0000313" key="19">
    <source>
        <dbReference type="Proteomes" id="UP000836841"/>
    </source>
</evidence>
<evidence type="ECO:0000256" key="15">
    <source>
        <dbReference type="PROSITE-ProRule" id="PRU10141"/>
    </source>
</evidence>
<name>A0AAU9RSM5_THLAR</name>
<dbReference type="EC" id="2.7.11.1" evidence="2"/>
<evidence type="ECO:0000259" key="17">
    <source>
        <dbReference type="PROSITE" id="PS50011"/>
    </source>
</evidence>
<dbReference type="GO" id="GO:0046872">
    <property type="term" value="F:metal ion binding"/>
    <property type="evidence" value="ECO:0007669"/>
    <property type="project" value="UniProtKB-KW"/>
</dbReference>
<proteinExistence type="inferred from homology"/>
<comment type="catalytic activity">
    <reaction evidence="14">
        <text>L-seryl-[protein] + ATP = O-phospho-L-seryl-[protein] + ADP + H(+)</text>
        <dbReference type="Rhea" id="RHEA:17989"/>
        <dbReference type="Rhea" id="RHEA-COMP:9863"/>
        <dbReference type="Rhea" id="RHEA-COMP:11604"/>
        <dbReference type="ChEBI" id="CHEBI:15378"/>
        <dbReference type="ChEBI" id="CHEBI:29999"/>
        <dbReference type="ChEBI" id="CHEBI:30616"/>
        <dbReference type="ChEBI" id="CHEBI:83421"/>
        <dbReference type="ChEBI" id="CHEBI:456216"/>
        <dbReference type="EC" id="2.7.11.1"/>
    </reaction>
</comment>
<evidence type="ECO:0000256" key="2">
    <source>
        <dbReference type="ARBA" id="ARBA00012513"/>
    </source>
</evidence>
<dbReference type="PROSITE" id="PS00107">
    <property type="entry name" value="PROTEIN_KINASE_ATP"/>
    <property type="match status" value="1"/>
</dbReference>
<dbReference type="Pfam" id="PF00069">
    <property type="entry name" value="Pkinase"/>
    <property type="match status" value="1"/>
</dbReference>
<dbReference type="Gene3D" id="3.30.200.20">
    <property type="entry name" value="Phosphorylase Kinase, domain 1"/>
    <property type="match status" value="1"/>
</dbReference>
<evidence type="ECO:0000256" key="7">
    <source>
        <dbReference type="ARBA" id="ARBA00022737"/>
    </source>
</evidence>
<evidence type="ECO:0000256" key="11">
    <source>
        <dbReference type="ARBA" id="ARBA00022840"/>
    </source>
</evidence>
<feature type="domain" description="Protein kinase" evidence="17">
    <location>
        <begin position="160"/>
        <end position="270"/>
    </location>
</feature>
<sequence length="270" mass="29859">MGNSCGKSENSENGCFLCSLCLGGAESTSKEISNTDISSSAKEPDAQAVQDKPPQMEVIVKDGTKPEGPTKPEPVTKAREETNPAAQVKEVINPVEPTEKENHPTESTRAEPVTRALRQAPKHAETRGRKKPHNVKRMSCAGLQVESVLRRKTGRLKEYYNLGHKLGQGQFGTTFLCVEKATGKEYACKSIAKRKLLTEEDVDDVRREIEIMHHLSGHPNVISIKEAYEDAMAVHVVMELCTGGELFDRIVKRGHYTEKRLLSLLGLLLE</sequence>
<reference evidence="18 19" key="1">
    <citation type="submission" date="2022-03" db="EMBL/GenBank/DDBJ databases">
        <authorList>
            <person name="Nunn A."/>
            <person name="Chopra R."/>
            <person name="Nunn A."/>
            <person name="Contreras Garrido A."/>
        </authorList>
    </citation>
    <scope>NUCLEOTIDE SEQUENCE [LARGE SCALE GENOMIC DNA]</scope>
</reference>
<dbReference type="InterPro" id="IPR011009">
    <property type="entry name" value="Kinase-like_dom_sf"/>
</dbReference>
<accession>A0AAU9RSM5</accession>
<evidence type="ECO:0000256" key="3">
    <source>
        <dbReference type="ARBA" id="ARBA00022527"/>
    </source>
</evidence>
<feature type="compositionally biased region" description="Polar residues" evidence="16">
    <location>
        <begin position="28"/>
        <end position="41"/>
    </location>
</feature>
<feature type="compositionally biased region" description="Basic and acidic residues" evidence="16">
    <location>
        <begin position="59"/>
        <end position="82"/>
    </location>
</feature>
<keyword evidence="4" id="KW-0597">Phosphoprotein</keyword>
<evidence type="ECO:0000256" key="10">
    <source>
        <dbReference type="ARBA" id="ARBA00022837"/>
    </source>
</evidence>
<feature type="region of interest" description="Disordered" evidence="16">
    <location>
        <begin position="28"/>
        <end position="83"/>
    </location>
</feature>
<dbReference type="AlphaFoldDB" id="A0AAU9RSM5"/>
<keyword evidence="10" id="KW-0106">Calcium</keyword>
<comment type="similarity">
    <text evidence="12">Belongs to the protein kinase superfamily. Ser/Thr protein kinase family. CDPK subfamily.</text>
</comment>
<dbReference type="InterPro" id="IPR050205">
    <property type="entry name" value="CDPK_Ser/Thr_kinases"/>
</dbReference>
<comment type="caution">
    <text evidence="18">The sequence shown here is derived from an EMBL/GenBank/DDBJ whole genome shotgun (WGS) entry which is preliminary data.</text>
</comment>
<comment type="similarity">
    <text evidence="1">Belongs to the protein kinase superfamily. CAMK Ser/Thr protein kinase family. CaMK subfamily.</text>
</comment>
<dbReference type="SMART" id="SM00220">
    <property type="entry name" value="S_TKc"/>
    <property type="match status" value="1"/>
</dbReference>
<comment type="catalytic activity">
    <reaction evidence="13">
        <text>L-threonyl-[protein] + ATP = O-phospho-L-threonyl-[protein] + ADP + H(+)</text>
        <dbReference type="Rhea" id="RHEA:46608"/>
        <dbReference type="Rhea" id="RHEA-COMP:11060"/>
        <dbReference type="Rhea" id="RHEA-COMP:11605"/>
        <dbReference type="ChEBI" id="CHEBI:15378"/>
        <dbReference type="ChEBI" id="CHEBI:30013"/>
        <dbReference type="ChEBI" id="CHEBI:30616"/>
        <dbReference type="ChEBI" id="CHEBI:61977"/>
        <dbReference type="ChEBI" id="CHEBI:456216"/>
        <dbReference type="EC" id="2.7.11.1"/>
    </reaction>
</comment>
<feature type="binding site" evidence="15">
    <location>
        <position position="193"/>
    </location>
    <ligand>
        <name>ATP</name>
        <dbReference type="ChEBI" id="CHEBI:30616"/>
    </ligand>
</feature>
<dbReference type="FunFam" id="3.30.200.20:FF:000004">
    <property type="entry name" value="Calcium-dependent protein kinase 1"/>
    <property type="match status" value="1"/>
</dbReference>
<evidence type="ECO:0000313" key="18">
    <source>
        <dbReference type="EMBL" id="CAH2049960.1"/>
    </source>
</evidence>
<protein>
    <recommendedName>
        <fullName evidence="2">non-specific serine/threonine protein kinase</fullName>
        <ecNumber evidence="2">2.7.11.1</ecNumber>
    </recommendedName>
</protein>
<dbReference type="PROSITE" id="PS50011">
    <property type="entry name" value="PROTEIN_KINASE_DOM"/>
    <property type="match status" value="1"/>
</dbReference>
<keyword evidence="5" id="KW-0808">Transferase</keyword>